<reference evidence="1" key="1">
    <citation type="submission" date="2020-10" db="EMBL/GenBank/DDBJ databases">
        <authorList>
            <person name="Lu T."/>
            <person name="Wang Q."/>
            <person name="Han X."/>
        </authorList>
    </citation>
    <scope>NUCLEOTIDE SEQUENCE</scope>
    <source>
        <strain evidence="1">WQ 117</strain>
    </source>
</reference>
<name>A0A8J7FT58_9FLAO</name>
<dbReference type="RefSeq" id="WP_194184022.1">
    <property type="nucleotide sequence ID" value="NZ_JADGIK010000028.1"/>
</dbReference>
<dbReference type="AlphaFoldDB" id="A0A8J7FT58"/>
<proteinExistence type="predicted"/>
<evidence type="ECO:0000313" key="2">
    <source>
        <dbReference type="Proteomes" id="UP000608754"/>
    </source>
</evidence>
<protein>
    <submittedName>
        <fullName evidence="1">Uncharacterized protein</fullName>
    </submittedName>
</protein>
<dbReference type="EMBL" id="JADGIK010000028">
    <property type="protein sequence ID" value="MBF0598440.1"/>
    <property type="molecule type" value="Genomic_DNA"/>
</dbReference>
<accession>A0A8J7FT58</accession>
<sequence>MRLIVDLLGNRHKDLFLKFDIFPTNELKIIDSYYWSDFLNINLENFEEYSDEKSSQIIATEIINYWKSIFENLEKNEIKYFPIDLSDEYVSVFQIKKHKLGIQFEEFITQKFSGWNFNKSDLLENFDIESLQPTKTKFSISEQNIIDGLNWSLKNLKNVV</sequence>
<keyword evidence="2" id="KW-1185">Reference proteome</keyword>
<comment type="caution">
    <text evidence="1">The sequence shown here is derived from an EMBL/GenBank/DDBJ whole genome shotgun (WGS) entry which is preliminary data.</text>
</comment>
<organism evidence="1 2">
    <name type="scientific">Faecalibacter rhinopitheci</name>
    <dbReference type="NCBI Taxonomy" id="2779678"/>
    <lineage>
        <taxon>Bacteria</taxon>
        <taxon>Pseudomonadati</taxon>
        <taxon>Bacteroidota</taxon>
        <taxon>Flavobacteriia</taxon>
        <taxon>Flavobacteriales</taxon>
        <taxon>Weeksellaceae</taxon>
        <taxon>Faecalibacter</taxon>
    </lineage>
</organism>
<evidence type="ECO:0000313" key="1">
    <source>
        <dbReference type="EMBL" id="MBF0598440.1"/>
    </source>
</evidence>
<dbReference type="Proteomes" id="UP000608754">
    <property type="component" value="Unassembled WGS sequence"/>
</dbReference>
<gene>
    <name evidence="1" type="ORF">IM532_13500</name>
</gene>